<organism evidence="2 3">
    <name type="scientific">Paramecium primaurelia</name>
    <dbReference type="NCBI Taxonomy" id="5886"/>
    <lineage>
        <taxon>Eukaryota</taxon>
        <taxon>Sar</taxon>
        <taxon>Alveolata</taxon>
        <taxon>Ciliophora</taxon>
        <taxon>Intramacronucleata</taxon>
        <taxon>Oligohymenophorea</taxon>
        <taxon>Peniculida</taxon>
        <taxon>Parameciidae</taxon>
        <taxon>Paramecium</taxon>
    </lineage>
</organism>
<dbReference type="PANTHER" id="PTHR34230:SF2">
    <property type="entry name" value="SPINDLE ASSEMBLY ABNORMAL PROTEIN 6 N-TERMINAL DOMAIN-CONTAINING PROTEIN"/>
    <property type="match status" value="1"/>
</dbReference>
<keyword evidence="3" id="KW-1185">Reference proteome</keyword>
<sequence length="209" mass="24563">MQENLIQIDFSQIESLDPCIQGGYKIIFNQEIPFMIKFPDQEDQSIVETIKVRIMILGNGKDLQQLTLELSSENDLFFYYFHTVDKDNFQVVKTNQKLNTDFFGYPDVCVKTFKRCQLEQQHFAPVLYIQQNARAQVNIVQTLEYKELTLITFEMIAGDEEIIKQHVYYKHGAVKSKFQILNAKIKDIHELVKVKNPQLLLHLQKYLPN</sequence>
<dbReference type="Pfam" id="PF16531">
    <property type="entry name" value="SAS-6_N"/>
    <property type="match status" value="1"/>
</dbReference>
<evidence type="ECO:0000313" key="3">
    <source>
        <dbReference type="Proteomes" id="UP000688137"/>
    </source>
</evidence>
<evidence type="ECO:0000313" key="2">
    <source>
        <dbReference type="EMBL" id="CAD8096425.1"/>
    </source>
</evidence>
<accession>A0A8S1P1B7</accession>
<protein>
    <recommendedName>
        <fullName evidence="1">Spindle assembly abnormal protein 6 N-terminal domain-containing protein</fullName>
    </recommendedName>
</protein>
<dbReference type="PANTHER" id="PTHR34230">
    <property type="entry name" value="ASSEMBLY ABNORMAL PROTEIN 6, PUTATIVE-RELATED"/>
    <property type="match status" value="1"/>
</dbReference>
<dbReference type="OMA" id="DFFGYPD"/>
<dbReference type="AlphaFoldDB" id="A0A8S1P1B7"/>
<evidence type="ECO:0000259" key="1">
    <source>
        <dbReference type="Pfam" id="PF16531"/>
    </source>
</evidence>
<feature type="domain" description="Spindle assembly abnormal protein 6 N-terminal" evidence="1">
    <location>
        <begin position="26"/>
        <end position="155"/>
    </location>
</feature>
<name>A0A8S1P1B7_PARPR</name>
<comment type="caution">
    <text evidence="2">The sequence shown here is derived from an EMBL/GenBank/DDBJ whole genome shotgun (WGS) entry which is preliminary data.</text>
</comment>
<dbReference type="CDD" id="cd10142">
    <property type="entry name" value="HD_SAS6_N"/>
    <property type="match status" value="1"/>
</dbReference>
<dbReference type="InterPro" id="IPR032396">
    <property type="entry name" value="SAS-6_N"/>
</dbReference>
<reference evidence="2" key="1">
    <citation type="submission" date="2021-01" db="EMBL/GenBank/DDBJ databases">
        <authorList>
            <consortium name="Genoscope - CEA"/>
            <person name="William W."/>
        </authorList>
    </citation>
    <scope>NUCLEOTIDE SEQUENCE</scope>
</reference>
<gene>
    <name evidence="2" type="ORF">PPRIM_AZ9-3.1.T1010086</name>
</gene>
<proteinExistence type="predicted"/>
<dbReference type="Proteomes" id="UP000688137">
    <property type="component" value="Unassembled WGS sequence"/>
</dbReference>
<dbReference type="EMBL" id="CAJJDM010000104">
    <property type="protein sequence ID" value="CAD8096425.1"/>
    <property type="molecule type" value="Genomic_DNA"/>
</dbReference>